<name>A0A7Y4KQ52_9BACT</name>
<organism evidence="6 7">
    <name type="scientific">Corallococcus exercitus</name>
    <dbReference type="NCBI Taxonomy" id="2316736"/>
    <lineage>
        <taxon>Bacteria</taxon>
        <taxon>Pseudomonadati</taxon>
        <taxon>Myxococcota</taxon>
        <taxon>Myxococcia</taxon>
        <taxon>Myxococcales</taxon>
        <taxon>Cystobacterineae</taxon>
        <taxon>Myxococcaceae</taxon>
        <taxon>Corallococcus</taxon>
    </lineage>
</organism>
<dbReference type="FunFam" id="3.30.300.30:FF:000010">
    <property type="entry name" value="Enterobactin synthetase component F"/>
    <property type="match status" value="4"/>
</dbReference>
<feature type="domain" description="Carrier" evidence="5">
    <location>
        <begin position="1"/>
        <end position="74"/>
    </location>
</feature>
<dbReference type="PROSITE" id="PS50075">
    <property type="entry name" value="CARRIER"/>
    <property type="match status" value="5"/>
</dbReference>
<dbReference type="PANTHER" id="PTHR45527">
    <property type="entry name" value="NONRIBOSOMAL PEPTIDE SYNTHETASE"/>
    <property type="match status" value="1"/>
</dbReference>
<dbReference type="FunFam" id="3.40.50.980:FF:000001">
    <property type="entry name" value="Non-ribosomal peptide synthetase"/>
    <property type="match status" value="4"/>
</dbReference>
<dbReference type="FunFam" id="3.40.50.12780:FF:000012">
    <property type="entry name" value="Non-ribosomal peptide synthetase"/>
    <property type="match status" value="4"/>
</dbReference>
<dbReference type="Gene3D" id="3.30.559.10">
    <property type="entry name" value="Chloramphenicol acetyltransferase-like domain"/>
    <property type="match status" value="5"/>
</dbReference>
<dbReference type="Gene3D" id="1.10.1200.10">
    <property type="entry name" value="ACP-like"/>
    <property type="match status" value="5"/>
</dbReference>
<dbReference type="GO" id="GO:0031177">
    <property type="term" value="F:phosphopantetheine binding"/>
    <property type="evidence" value="ECO:0007669"/>
    <property type="project" value="InterPro"/>
</dbReference>
<comment type="cofactor">
    <cofactor evidence="1">
        <name>pantetheine 4'-phosphate</name>
        <dbReference type="ChEBI" id="CHEBI:47942"/>
    </cofactor>
</comment>
<evidence type="ECO:0000313" key="7">
    <source>
        <dbReference type="Proteomes" id="UP000563426"/>
    </source>
</evidence>
<dbReference type="EMBL" id="JABFJV010000250">
    <property type="protein sequence ID" value="NOK37737.1"/>
    <property type="molecule type" value="Genomic_DNA"/>
</dbReference>
<dbReference type="InterPro" id="IPR020845">
    <property type="entry name" value="AMP-binding_CS"/>
</dbReference>
<dbReference type="SUPFAM" id="SSF52777">
    <property type="entry name" value="CoA-dependent acyltransferases"/>
    <property type="match status" value="10"/>
</dbReference>
<dbReference type="Gene3D" id="3.40.50.12780">
    <property type="entry name" value="N-terminal domain of ligase-like"/>
    <property type="match status" value="1"/>
</dbReference>
<feature type="domain" description="Carrier" evidence="5">
    <location>
        <begin position="1063"/>
        <end position="1138"/>
    </location>
</feature>
<dbReference type="InterPro" id="IPR000873">
    <property type="entry name" value="AMP-dep_synth/lig_dom"/>
</dbReference>
<dbReference type="CDD" id="cd12117">
    <property type="entry name" value="A_NRPS_Srf_like"/>
    <property type="match status" value="2"/>
</dbReference>
<feature type="non-terminal residue" evidence="6">
    <location>
        <position position="4895"/>
    </location>
</feature>
<dbReference type="SUPFAM" id="SSF47336">
    <property type="entry name" value="ACP-like"/>
    <property type="match status" value="5"/>
</dbReference>
<proteinExistence type="inferred from homology"/>
<dbReference type="SUPFAM" id="SSF56801">
    <property type="entry name" value="Acetyl-CoA synthetase-like"/>
    <property type="match status" value="5"/>
</dbReference>
<dbReference type="RefSeq" id="WP_171437607.1">
    <property type="nucleotide sequence ID" value="NZ_JABFJV010000250.1"/>
</dbReference>
<evidence type="ECO:0000256" key="3">
    <source>
        <dbReference type="ARBA" id="ARBA00022450"/>
    </source>
</evidence>
<dbReference type="InterPro" id="IPR036736">
    <property type="entry name" value="ACP-like_sf"/>
</dbReference>
<dbReference type="Pfam" id="PF00550">
    <property type="entry name" value="PP-binding"/>
    <property type="match status" value="5"/>
</dbReference>
<evidence type="ECO:0000259" key="5">
    <source>
        <dbReference type="PROSITE" id="PS50075"/>
    </source>
</evidence>
<feature type="domain" description="Carrier" evidence="5">
    <location>
        <begin position="3182"/>
        <end position="3257"/>
    </location>
</feature>
<keyword evidence="7" id="KW-1185">Reference proteome</keyword>
<dbReference type="PROSITE" id="PS00455">
    <property type="entry name" value="AMP_BINDING"/>
    <property type="match status" value="4"/>
</dbReference>
<keyword evidence="4" id="KW-0597">Phosphoprotein</keyword>
<comment type="caution">
    <text evidence="6">The sequence shown here is derived from an EMBL/GenBank/DDBJ whole genome shotgun (WGS) entry which is preliminary data.</text>
</comment>
<dbReference type="PROSITE" id="PS00012">
    <property type="entry name" value="PHOSPHOPANTETHEINE"/>
    <property type="match status" value="5"/>
</dbReference>
<feature type="domain" description="Carrier" evidence="5">
    <location>
        <begin position="2124"/>
        <end position="2199"/>
    </location>
</feature>
<dbReference type="FunFam" id="3.30.559.10:FF:000012">
    <property type="entry name" value="Non-ribosomal peptide synthetase"/>
    <property type="match status" value="5"/>
</dbReference>
<dbReference type="NCBIfam" id="NF004282">
    <property type="entry name" value="PRK05691.1"/>
    <property type="match status" value="4"/>
</dbReference>
<dbReference type="FunFam" id="1.10.1200.10:FF:000005">
    <property type="entry name" value="Nonribosomal peptide synthetase 1"/>
    <property type="match status" value="5"/>
</dbReference>
<dbReference type="InterPro" id="IPR009081">
    <property type="entry name" value="PP-bd_ACP"/>
</dbReference>
<keyword evidence="3" id="KW-0596">Phosphopantetheine</keyword>
<dbReference type="Pfam" id="PF00668">
    <property type="entry name" value="Condensation"/>
    <property type="match status" value="5"/>
</dbReference>
<gene>
    <name evidence="6" type="ORF">HMI49_31505</name>
</gene>
<dbReference type="Proteomes" id="UP000563426">
    <property type="component" value="Unassembled WGS sequence"/>
</dbReference>
<dbReference type="FunFam" id="3.30.559.30:FF:000001">
    <property type="entry name" value="Non-ribosomal peptide synthetase"/>
    <property type="match status" value="2"/>
</dbReference>
<dbReference type="PANTHER" id="PTHR45527:SF1">
    <property type="entry name" value="FATTY ACID SYNTHASE"/>
    <property type="match status" value="1"/>
</dbReference>
<dbReference type="GO" id="GO:0044550">
    <property type="term" value="P:secondary metabolite biosynthetic process"/>
    <property type="evidence" value="ECO:0007669"/>
    <property type="project" value="UniProtKB-ARBA"/>
</dbReference>
<dbReference type="InterPro" id="IPR042099">
    <property type="entry name" value="ANL_N_sf"/>
</dbReference>
<dbReference type="InterPro" id="IPR025110">
    <property type="entry name" value="AMP-bd_C"/>
</dbReference>
<dbReference type="Gene3D" id="3.30.300.30">
    <property type="match status" value="4"/>
</dbReference>
<dbReference type="Gene3D" id="2.30.38.10">
    <property type="entry name" value="Luciferase, Domain 3"/>
    <property type="match status" value="4"/>
</dbReference>
<dbReference type="Gene3D" id="3.30.559.30">
    <property type="entry name" value="Nonribosomal peptide synthetase, condensation domain"/>
    <property type="match status" value="5"/>
</dbReference>
<dbReference type="InterPro" id="IPR045851">
    <property type="entry name" value="AMP-bd_C_sf"/>
</dbReference>
<accession>A0A7Y4KQ52</accession>
<feature type="domain" description="Carrier" evidence="5">
    <location>
        <begin position="4244"/>
        <end position="4319"/>
    </location>
</feature>
<feature type="non-terminal residue" evidence="6">
    <location>
        <position position="1"/>
    </location>
</feature>
<dbReference type="GO" id="GO:0005829">
    <property type="term" value="C:cytosol"/>
    <property type="evidence" value="ECO:0007669"/>
    <property type="project" value="TreeGrafter"/>
</dbReference>
<dbReference type="CDD" id="cd05930">
    <property type="entry name" value="A_NRPS"/>
    <property type="match status" value="2"/>
</dbReference>
<evidence type="ECO:0000256" key="1">
    <source>
        <dbReference type="ARBA" id="ARBA00001957"/>
    </source>
</evidence>
<dbReference type="InterPro" id="IPR006162">
    <property type="entry name" value="Ppantetheine_attach_site"/>
</dbReference>
<dbReference type="Pfam" id="PF00501">
    <property type="entry name" value="AMP-binding"/>
    <property type="match status" value="5"/>
</dbReference>
<dbReference type="Gene3D" id="3.40.50.980">
    <property type="match status" value="8"/>
</dbReference>
<protein>
    <submittedName>
        <fullName evidence="6">Non-ribosomal peptide synthase/polyketide synthase</fullName>
    </submittedName>
</protein>
<dbReference type="NCBIfam" id="TIGR01733">
    <property type="entry name" value="AA-adenyl-dom"/>
    <property type="match status" value="4"/>
</dbReference>
<dbReference type="SMART" id="SM00823">
    <property type="entry name" value="PKS_PP"/>
    <property type="match status" value="5"/>
</dbReference>
<evidence type="ECO:0000313" key="6">
    <source>
        <dbReference type="EMBL" id="NOK37737.1"/>
    </source>
</evidence>
<dbReference type="GO" id="GO:0043041">
    <property type="term" value="P:amino acid activation for nonribosomal peptide biosynthetic process"/>
    <property type="evidence" value="ECO:0007669"/>
    <property type="project" value="TreeGrafter"/>
</dbReference>
<comment type="similarity">
    <text evidence="2">Belongs to the ATP-dependent AMP-binding enzyme family.</text>
</comment>
<sequence length="4895" mass="532360">RNPTEEKLAALWAQVLRVPRVGATDHFFELGGHSLLATQLVSRVRAAFGVELALRTVFEAPTLEGLARHLDAANTSEPATGLPPLVPVPRGEAPPLSFAQQRLWLIDQLEPGTATYNMPVALRLSGALDVESLRRGLEALMHRHEALRTTFRDTPVGPVQIIAPPSALTLDLTDLRSLPQEERQAEARRRAIAEALRPFALTAGPLVRAALLVLEEQEHLLLLTIHHIVSDGWSLGVLVREVAELYRAFASGQAPTLTPLRLQYADYAAWQRQWMRGDALEAQLSYWRQRLDPHAVLELPTDRPRQAQPDGRGARYELLLPLPLVQRLKLVALREGRTLFSVLLAAFNVLIQRYSGQDDLAVGTPVAGRSRSELEGLIGLFVNTLVLRSDLSGDPSFRELLAQVHDSALGAFAHQDVPFEKLVEVLQPSRWLNVSPLFQVMFVLQNAPLSLVPLPGLRMDTLPVDGGVARFDLTLVASEEARGLRLSAEYRTALFDEATVARMLGHLRSLLQAVVRDVRQPLSALPLMDEAEQRQLLIDWNDTRSPFPDEISIHERFADQARAVPDAVAVVFGDDHLTYRQLDERANQLAHALIGLGVRPGTLVALGLGRSLDLIVALLGVLKAGAAYVPLDVSYPHERLAMLLEDSGAPVMVTRSDWEQSLPSFFGTTLLLDDDAAMLARKPTHAPVVPTSADSLAYVMFTSGSTGRPKGVMVAHRGVVRLVCGASYFHFGPEHRFFQLAPTAFDASTQEIWGALLHGAQLVLAPPHSLSLEELAALFRRHAPTSVILTTALFEQMAIHQGETLARVPQLMIGGDVMPAERARQHLAKLAPGSVLVNGYGPTENTTASTAHVMTPASSVGHAVPIGKPIGQSTAYVLDTHLRPVPVGVAGELFVGGAGLAWGYLRRPDLTAERFVPHPFAANPGERLYRTGDKARWRADGTLEFLGRTDFQVKVRGFRIEPGEVESALQRLPGVAETLVMAREDVPGDKRLVAYVAIPSGAGGPTLDAAALRAHLQQLLPAHMVPSTFVVMEALPLTPNGKVDRNALPAPTATALEPGRYVPPTTPTEQKLAALWTEVLRVERIGAEDDFFEMGGHSLLATQLVSRVLGAFGVELPLRTFFEAPTLAALARRIDEAGPRASEEEGPALTPVPRTGDLPLSFAQQRLWLIDQLEPGSLAYNIPTALRMQGVVDVAALEQAFRALIERHEPLRTTFAPRQPEPVQVIHPTVDFSLPVVDLSAMGDAALEESRRLASAEAVRPFDLAQGPLLRAQLLRLAATEHVLLLTMHHIVSDGWSMGVLVRELVAFYEAFREGQSPKVAPLPVQYADYAAWQRSWLQGEVLEAQLGYWKQQLTGAPALLELPTDKPRPAVQSQRGASLPVHLPLSDALTDFCQREGVTPFMALLAAFQVLLSRYSGQEDVSVGTPIAGRTRGETEGLIGLFINTLVLRSHVAPDASFRQLLAQVRDTTLAAYEHQHLPFEKLVEELQPQRSLSHSPLFQVMLVLQNAPASELSLAGLSFQPLARDFEATKSDLTLSLTQTPHGLTGTLGYRTDLFEQATVTRMVEHLRVLLEAALASPDSRVSELPLLTDAEKRLLLTDFVSTGAPLPPPLSVHALFEQRAALHPDAPAVACDGQVLTYGELDARANQLAWHLRSLGVSTDSCVALCLERSVETVVALLGVWKAGGAYVPLDPAQPALRLQSLVQEVAAPVVITVARHASAFASSSAHVVRLDEDAATLSRLRTDAPPGEAHLDSLAYVLFTSGSTGRPKGVAVAHAQLSTYVDSVTQRLGLEACSSFALVSTFVADLGNTVLFPALTTGGLLHVLSQECASSPAALADYFARHPIDCMKVVPSHLAALLTAPEPRHVLPRKRLVLGGESSTWALLQSVHALAPDCEVHNHYGPTETTVGVLAGRVQLPPANPAPASVPLGWPLAHSRLYVLDASLRPTPLGVPGELFVGGAQVTRGYLARPDLTAERYVPDPFSPSPGARMYRTGDRVRWLADGRVEFLGRVDFQVKVRGFRVEPGEIATVLRALPSVHEAVVVARQDSPGEARLVAYVVSDSTDVSALRESLKQRLPEYMVPSAFVFLEALPLTPNGKVDRKALPVPEATTSASASAYVAPSTPTEEKLASIWAEVLRLPRVGASDHFFELGGHSLLATQLVARVRAAFDVELPLRSVFEAPSLTGLARRIDDARARTSGLLAPPLVAVPRTGELPLSFAQQRLWFLDQLQPGTATYNMPYALRLEGPADVSALERAFHELIRRHETLRTTFHAQAGEPIQRIHSTVDFVLDRVDLEHLAEDARQAEAQRLAAAEALRPFDLTRGPLLRASLLRLTEQQHVLLVTLHHIVSDGWSRGVLVREVAALYAAFVQSRPSPLPELPLQYADFAVWQRSWLQGDALGAQLDYWKQQLSGAPALLELPTDKPRPAVQSQRGASLPVHLPLSLSEALSDFCQREGVTPFMALLAAFQVLLSRYSGQEDVSVGSPIAGRTRAETEGLIGFFVNTLVLRSSVQPAASFRQLVAQVRDTTLAAYEHQHLPFEKLVEELQPQRSLSHSPLFQVMLVLQNMPATELSLAGLTFRPLEQDFESTKFDLRLSLTQTPQGLTGALGYRTDLFEQSTVSRMVEHLRVLLEAALASPGMLVSELSLLTDAEKKLLLQDFVSTEAPLPAPRNVHSLFEQRAALHPDAPAVACDGQVLSYGELDARANQLAWHLRSLGVGTDSCVALCLERSVETVVALLGVWKAGAAYVPLDPAQPALRLQSLVQEVAAPVVITVARHASSFAHVVRLDEDASVLSRLRTDAPAHEAHPDSLAYVLFTSGSTGRPKGVAVAHSQLSTYVDSVTQRLGLEACSSFALVSTFVADLGNTVLFPALTTGGLLHVLSQECASSPAALADYFARHPIDCMKVVPSHLAALLTAPEPRLVLPRKRLVLGGESSTWALLQSVHALAPNCEVHNHYGPTETTVGVLAGRVQLPPANPAPASVPLGWPLAHSRLYVLDASLRPTPLGVPGELFVGGAQVTRGYLARPDLTAERYLPDPFSPSPGARMYRTGDRVRWLADGRVEFLGRVDFQVKVRGFRVEPGEVATVLRSLPSVNEAVVVAREDSPGDTRLVAYVVANTQDVSALRESLKQRLPEYMVPSAFVFLEALPLTPNGKVDRKALPIPQAAASSTGYVSPTTPTEELLASLWAEVLRVERVGIAEDFFALGGHSLLATQLVSRIRAAFGVEVPLRALFEAPTIAAFAPRIEAARQAHTFQAPPLVPAPRTEAVPLSFAQQRLWFIDQLVPGSSTYNIPSVLRLEGELHVEALRQSLTELVRRHEALRTTFSETQGQPFQRIASPSDLPLPTVDLSPLGEAALDEARRLASAEASRPFDLASGPLVRALLLKLAPTEHMLVFTLHHIVSDGWSRGVLIREVAALYTAFSEGQPSPLRELPVQYADYALWQRSWLQGEALDTQLAYWRQRLSDAAPLELATDFPRPAVQRSHGGMQPLRLPLPMTGALKALARREAVTPFMLLMAAFQALLARYSGQEDISVGTPIAGRTRAETEGLIGFFVNTLVLRSRVASGASFRQLLQQVREASLGAYAHQDIPFERLVEDLRPQRDLTRPPLFQALFALQNTSMPSLQLPGLSLRGLELEGHNVKAELELFIFESSNGFEGALGFNTDLFAPATAQRMARHFVSLVEALISHPEASLASAPMLSQDELSQLLVQWNDTRSPFPDETSIHQRFAEQARAVPDAVAVVFGDDHLTYRQLDERANQLAHALIGLGVRPGTLVALGLGRSLDLIVALLGVLKAGAAYVPLDVSYPHERLAMLLEDSGAPVLVTRSDWEQSLPSFFGTTLLLDDDAAMLSRKPTHAPVVPTSADSLAYVMFTSGSTGRPKGVMVAHRGVVRLVCGASYFHFGPEHRFFQLAPTAFDASTQEIWGALLHGAQLVLAPPHSLSLEELAALFRRHAPTSVILTTALFEQMAIHQGETLALVPQLMIGGDVMPAERARQHLAKLAAGSVLVNGYGPTENTTASTAHVMTPASSVGHAVPIGKPIGQSTAYVLDAGLRPVPVGVAGELFVGGAGLAWGYLRRPDLTAERFVPHPFAATPGERLYRTGDKARWRADGTLEFLGRTDFQVKVRGFRIEPGEVESALQRLPGVAETLVMAREDVPGDKRLVAYVAIPSDAGGPTLDAAALRAHLQQLLPAHMVPSTFVVMEALPLTPNGKVDRNALPAPTATALEPGRYVPPTTPTEQKLAALWTEVLRVERIGAEDDFFEVGGHSLLGTQLVSRIRSAFGVELPLRALFEAPTLTRLALRVDEALQAAEGSALPPPAAIARGDEAPLSFAQQRLWFLDQLQPGTATYNIPSALHLDGPLDRSALERSFRELLQRHESLRTTFHSHADEPVQRFRATADFALDVQDLEHFAPDVREAEVRGLAGAEALRPFDLAKGPLLRASLLRLAKHQHVLLVTMHHIVSDGWSMGILVRELGALYRAFSAGLDSPLAALPLQYADYALWQRAWLQGEALERQRSWWRQHLTGAPRALELPTDFPRPAVQSFAGASVPFLLPPELSQALQTLAQRHGATLFMALLASTQALLSRHSGQDDIVIGSPIAGRRFAELEGLIGFFINTLALRSRLDDAPTFVELLGRVREGTLGAYAHQDIPFEKLVEELQPQRDMSRSPLFQVMLMLQNAPRPEEGAQQPDALSLRPVAQDGSTSSKFELSFVFTDSPQGLAGSVTYSTALFREDSIRRLIGHLRVLLEAVVLDAGQRVSALPLMDEAERRQVLVEWNDTRVDFPRAATLPELIQAQVERTPDAVALVFEGRTLTYRELDARANQLAHALIARGVGPEVRVGLLLERSLELVVALLATLKAGGAYVPFDPAYPAQRLTWMLE</sequence>
<dbReference type="CDD" id="cd19531">
    <property type="entry name" value="LCL_NRPS-like"/>
    <property type="match status" value="5"/>
</dbReference>
<dbReference type="Pfam" id="PF13193">
    <property type="entry name" value="AMP-binding_C"/>
    <property type="match status" value="4"/>
</dbReference>
<reference evidence="6 7" key="1">
    <citation type="submission" date="2020-05" db="EMBL/GenBank/DDBJ databases">
        <authorList>
            <person name="Whitworth D."/>
        </authorList>
    </citation>
    <scope>NUCLEOTIDE SEQUENCE [LARGE SCALE GENOMIC DNA]</scope>
    <source>
        <strain evidence="6 7">AB043B</strain>
    </source>
</reference>
<dbReference type="InterPro" id="IPR010071">
    <property type="entry name" value="AA_adenyl_dom"/>
</dbReference>
<dbReference type="InterPro" id="IPR023213">
    <property type="entry name" value="CAT-like_dom_sf"/>
</dbReference>
<dbReference type="FunFam" id="2.30.38.10:FF:000001">
    <property type="entry name" value="Non-ribosomal peptide synthetase PvdI"/>
    <property type="match status" value="4"/>
</dbReference>
<evidence type="ECO:0000256" key="2">
    <source>
        <dbReference type="ARBA" id="ARBA00006432"/>
    </source>
</evidence>
<dbReference type="InterPro" id="IPR001242">
    <property type="entry name" value="Condensation_dom"/>
</dbReference>
<dbReference type="NCBIfam" id="NF003417">
    <property type="entry name" value="PRK04813.1"/>
    <property type="match status" value="5"/>
</dbReference>
<evidence type="ECO:0000256" key="4">
    <source>
        <dbReference type="ARBA" id="ARBA00022553"/>
    </source>
</evidence>
<dbReference type="InterPro" id="IPR020806">
    <property type="entry name" value="PKS_PP-bd"/>
</dbReference>
<dbReference type="GO" id="GO:0003824">
    <property type="term" value="F:catalytic activity"/>
    <property type="evidence" value="ECO:0007669"/>
    <property type="project" value="InterPro"/>
</dbReference>